<accession>R7T8D1</accession>
<dbReference type="HOGENOM" id="CLU_560490_0_0_1"/>
<keyword evidence="4" id="KW-1185">Reference proteome</keyword>
<dbReference type="GO" id="GO:0035556">
    <property type="term" value="P:intracellular signal transduction"/>
    <property type="evidence" value="ECO:0007669"/>
    <property type="project" value="InterPro"/>
</dbReference>
<dbReference type="InterPro" id="IPR036322">
    <property type="entry name" value="WD40_repeat_dom_sf"/>
</dbReference>
<dbReference type="STRING" id="283909.R7T8D1"/>
<dbReference type="SUPFAM" id="SSF158235">
    <property type="entry name" value="SOCS box-like"/>
    <property type="match status" value="1"/>
</dbReference>
<dbReference type="OrthoDB" id="6041603at2759"/>
<evidence type="ECO:0000313" key="4">
    <source>
        <dbReference type="Proteomes" id="UP000014760"/>
    </source>
</evidence>
<dbReference type="InterPro" id="IPR036036">
    <property type="entry name" value="SOCS_box-like_dom_sf"/>
</dbReference>
<organism evidence="2">
    <name type="scientific">Capitella teleta</name>
    <name type="common">Polychaete worm</name>
    <dbReference type="NCBI Taxonomy" id="283909"/>
    <lineage>
        <taxon>Eukaryota</taxon>
        <taxon>Metazoa</taxon>
        <taxon>Spiralia</taxon>
        <taxon>Lophotrochozoa</taxon>
        <taxon>Annelida</taxon>
        <taxon>Polychaeta</taxon>
        <taxon>Sedentaria</taxon>
        <taxon>Scolecida</taxon>
        <taxon>Capitellidae</taxon>
        <taxon>Capitella</taxon>
    </lineage>
</organism>
<name>R7T8D1_CAPTE</name>
<evidence type="ECO:0000313" key="3">
    <source>
        <dbReference type="EnsemblMetazoa" id="CapteP186468"/>
    </source>
</evidence>
<dbReference type="EMBL" id="AMQN01014627">
    <property type="status" value="NOT_ANNOTATED_CDS"/>
    <property type="molecule type" value="Genomic_DNA"/>
</dbReference>
<reference evidence="2 4" key="2">
    <citation type="journal article" date="2013" name="Nature">
        <title>Insights into bilaterian evolution from three spiralian genomes.</title>
        <authorList>
            <person name="Simakov O."/>
            <person name="Marletaz F."/>
            <person name="Cho S.J."/>
            <person name="Edsinger-Gonzales E."/>
            <person name="Havlak P."/>
            <person name="Hellsten U."/>
            <person name="Kuo D.H."/>
            <person name="Larsson T."/>
            <person name="Lv J."/>
            <person name="Arendt D."/>
            <person name="Savage R."/>
            <person name="Osoegawa K."/>
            <person name="de Jong P."/>
            <person name="Grimwood J."/>
            <person name="Chapman J.A."/>
            <person name="Shapiro H."/>
            <person name="Aerts A."/>
            <person name="Otillar R.P."/>
            <person name="Terry A.Y."/>
            <person name="Boore J.L."/>
            <person name="Grigoriev I.V."/>
            <person name="Lindberg D.R."/>
            <person name="Seaver E.C."/>
            <person name="Weisblat D.A."/>
            <person name="Putnam N.H."/>
            <person name="Rokhsar D.S."/>
        </authorList>
    </citation>
    <scope>NUCLEOTIDE SEQUENCE</scope>
    <source>
        <strain evidence="2 4">I ESC-2004</strain>
    </source>
</reference>
<dbReference type="EMBL" id="KB311114">
    <property type="protein sequence ID" value="ELT89939.1"/>
    <property type="molecule type" value="Genomic_DNA"/>
</dbReference>
<dbReference type="AlphaFoldDB" id="R7T8D1"/>
<dbReference type="PROSITE" id="PS50225">
    <property type="entry name" value="SOCS"/>
    <property type="match status" value="1"/>
</dbReference>
<feature type="domain" description="SOCS box" evidence="1">
    <location>
        <begin position="449"/>
        <end position="486"/>
    </location>
</feature>
<dbReference type="CDD" id="cd03717">
    <property type="entry name" value="SOCS_SOCS_like"/>
    <property type="match status" value="1"/>
</dbReference>
<dbReference type="Pfam" id="PF07525">
    <property type="entry name" value="SOCS_box"/>
    <property type="match status" value="1"/>
</dbReference>
<dbReference type="EnsemblMetazoa" id="CapteT186468">
    <property type="protein sequence ID" value="CapteP186468"/>
    <property type="gene ID" value="CapteG186468"/>
</dbReference>
<evidence type="ECO:0000313" key="2">
    <source>
        <dbReference type="EMBL" id="ELT89939.1"/>
    </source>
</evidence>
<gene>
    <name evidence="2" type="ORF">CAPTEDRAFT_186468</name>
</gene>
<reference evidence="4" key="1">
    <citation type="submission" date="2012-12" db="EMBL/GenBank/DDBJ databases">
        <authorList>
            <person name="Hellsten U."/>
            <person name="Grimwood J."/>
            <person name="Chapman J.A."/>
            <person name="Shapiro H."/>
            <person name="Aerts A."/>
            <person name="Otillar R.P."/>
            <person name="Terry A.Y."/>
            <person name="Boore J.L."/>
            <person name="Simakov O."/>
            <person name="Marletaz F."/>
            <person name="Cho S.-J."/>
            <person name="Edsinger-Gonzales E."/>
            <person name="Havlak P."/>
            <person name="Kuo D.-H."/>
            <person name="Larsson T."/>
            <person name="Lv J."/>
            <person name="Arendt D."/>
            <person name="Savage R."/>
            <person name="Osoegawa K."/>
            <person name="de Jong P."/>
            <person name="Lindberg D.R."/>
            <person name="Seaver E.C."/>
            <person name="Weisblat D.A."/>
            <person name="Putnam N.H."/>
            <person name="Grigoriev I.V."/>
            <person name="Rokhsar D.S."/>
        </authorList>
    </citation>
    <scope>NUCLEOTIDE SEQUENCE</scope>
    <source>
        <strain evidence="4">I ESC-2004</strain>
    </source>
</reference>
<sequence length="487" mass="55390">MKEGNDPASVIVILCMYTWISFDSPSFNSTRFTTKFRDFRPLTTPVVCSAPEPRLTERPMKLQGHVTCECRMMGGEKSSLRDTSNKRMLHIEKVATTLPCGIIHRCSYEKWLKSYSLIANCADTADYSCVGHESDFRNRSLGLRPDTTEGRSFRIQRLSAITIRVDEKKKSSTFYVQKSYTSGKVVHKYHQDIRSTIASMVQWNLAPDGIGVIGCRGNVAVAQVLDRVHSYVPEFYILDLSSGKCMGKFASQDAVLMWYECYISPDLSTIILRPDKNTYEWSGKESYQKHKVYNSTVITMRKFPDSGGHALCFDNRHPNRFIFRAKGKIVECYDLEEMLVSQSSHDLSLPAPIRQIKVSPSGLYVAVRCTYPMYSLEYSINCISVLPSHNLSCVLLNIDASGSYWPSSEIVNLQVFPQFSACDSTIAVMRHETSVRKISIYKLPRLMSSLQHICRQVIRMYVPRSELPQLCLPSSLLKYLLYKTNSC</sequence>
<evidence type="ECO:0000259" key="1">
    <source>
        <dbReference type="PROSITE" id="PS50225"/>
    </source>
</evidence>
<dbReference type="SMART" id="SM00969">
    <property type="entry name" value="SOCS_box"/>
    <property type="match status" value="1"/>
</dbReference>
<reference evidence="3" key="3">
    <citation type="submission" date="2015-06" db="UniProtKB">
        <authorList>
            <consortium name="EnsemblMetazoa"/>
        </authorList>
    </citation>
    <scope>IDENTIFICATION</scope>
</reference>
<dbReference type="Proteomes" id="UP000014760">
    <property type="component" value="Unassembled WGS sequence"/>
</dbReference>
<dbReference type="SUPFAM" id="SSF50978">
    <property type="entry name" value="WD40 repeat-like"/>
    <property type="match status" value="1"/>
</dbReference>
<dbReference type="SMART" id="SM00253">
    <property type="entry name" value="SOCS"/>
    <property type="match status" value="1"/>
</dbReference>
<protein>
    <recommendedName>
        <fullName evidence="1">SOCS box domain-containing protein</fullName>
    </recommendedName>
</protein>
<proteinExistence type="predicted"/>
<dbReference type="InterPro" id="IPR001496">
    <property type="entry name" value="SOCS_box"/>
</dbReference>
<dbReference type="OMA" id="YADFTTC"/>